<reference evidence="2" key="1">
    <citation type="submission" date="2021-02" db="EMBL/GenBank/DDBJ databases">
        <authorList>
            <person name="Nowell W R."/>
        </authorList>
    </citation>
    <scope>NUCLEOTIDE SEQUENCE</scope>
    <source>
        <strain evidence="2">Ploen Becks lab</strain>
    </source>
</reference>
<proteinExistence type="predicted"/>
<evidence type="ECO:0000259" key="1">
    <source>
        <dbReference type="SMART" id="SM01126"/>
    </source>
</evidence>
<dbReference type="AlphaFoldDB" id="A0A814RPV5"/>
<accession>A0A814RPV5</accession>
<dbReference type="PANTHER" id="PTHR47163:SF2">
    <property type="entry name" value="SI:DKEY-17M8.2"/>
    <property type="match status" value="1"/>
</dbReference>
<keyword evidence="3" id="KW-1185">Reference proteome</keyword>
<dbReference type="InterPro" id="IPR024445">
    <property type="entry name" value="Tnp_ISXO2-like"/>
</dbReference>
<sequence>MKETIKSSLSDKHVWMCTKCGEFRSIRYNSFFSQFDIRLDKILKIIFHWCLQMNHKDVKELVGVSEPTINKIFQKLRLLCLNNLKRESFILGGEGEVVEIDESLFVRVKHNVGKDLSRKQIWVFGMYQRSNKKCLFYVVPKRDAVNLLNLIYKHIAPNSVIYSDCWKSYNRIKKLNKNYMHLTVNHDLHFVDPKTGVHTNGIESIWCAAKAYFKKMRGTNRLYLQSYLDEFYWRHNHNLSRTGAI</sequence>
<dbReference type="Proteomes" id="UP000663879">
    <property type="component" value="Unassembled WGS sequence"/>
</dbReference>
<evidence type="ECO:0000313" key="3">
    <source>
        <dbReference type="Proteomes" id="UP000663879"/>
    </source>
</evidence>
<comment type="caution">
    <text evidence="2">The sequence shown here is derived from an EMBL/GenBank/DDBJ whole genome shotgun (WGS) entry which is preliminary data.</text>
</comment>
<gene>
    <name evidence="2" type="ORF">OXX778_LOCUS22704</name>
</gene>
<dbReference type="InterPro" id="IPR053164">
    <property type="entry name" value="IS1016-like_transposase"/>
</dbReference>
<protein>
    <recommendedName>
        <fullName evidence="1">ISXO2-like transposase domain-containing protein</fullName>
    </recommendedName>
</protein>
<dbReference type="PANTHER" id="PTHR47163">
    <property type="entry name" value="DDE_TNP_IS1595 DOMAIN-CONTAINING PROTEIN"/>
    <property type="match status" value="1"/>
</dbReference>
<dbReference type="EMBL" id="CAJNOC010010090">
    <property type="protein sequence ID" value="CAF1136327.1"/>
    <property type="molecule type" value="Genomic_DNA"/>
</dbReference>
<dbReference type="OrthoDB" id="5862080at2759"/>
<dbReference type="Pfam" id="PF12762">
    <property type="entry name" value="DDE_Tnp_IS1595"/>
    <property type="match status" value="1"/>
</dbReference>
<dbReference type="NCBIfam" id="NF033547">
    <property type="entry name" value="transpos_IS1595"/>
    <property type="match status" value="1"/>
</dbReference>
<feature type="domain" description="ISXO2-like transposase" evidence="1">
    <location>
        <begin position="90"/>
        <end position="236"/>
    </location>
</feature>
<name>A0A814RPV5_9BILA</name>
<dbReference type="SMART" id="SM01126">
    <property type="entry name" value="DDE_Tnp_IS1595"/>
    <property type="match status" value="1"/>
</dbReference>
<organism evidence="2 3">
    <name type="scientific">Brachionus calyciflorus</name>
    <dbReference type="NCBI Taxonomy" id="104777"/>
    <lineage>
        <taxon>Eukaryota</taxon>
        <taxon>Metazoa</taxon>
        <taxon>Spiralia</taxon>
        <taxon>Gnathifera</taxon>
        <taxon>Rotifera</taxon>
        <taxon>Eurotatoria</taxon>
        <taxon>Monogononta</taxon>
        <taxon>Pseudotrocha</taxon>
        <taxon>Ploima</taxon>
        <taxon>Brachionidae</taxon>
        <taxon>Brachionus</taxon>
    </lineage>
</organism>
<feature type="non-terminal residue" evidence="2">
    <location>
        <position position="245"/>
    </location>
</feature>
<evidence type="ECO:0000313" key="2">
    <source>
        <dbReference type="EMBL" id="CAF1136327.1"/>
    </source>
</evidence>